<feature type="transmembrane region" description="Helical" evidence="1">
    <location>
        <begin position="69"/>
        <end position="90"/>
    </location>
</feature>
<evidence type="ECO:0000256" key="1">
    <source>
        <dbReference type="SAM" id="Phobius"/>
    </source>
</evidence>
<sequence length="105" mass="11483">MTMCLGSLTSDLSVFSVVPLCSNGFKLFTHSLSFSIFVLLSIGFLCVVNCYPLIVACTPLLYFIVKSKFLFLSFLSAASLFYVLTLSLSLCCSKNIKSNLNVVTL</sequence>
<organism evidence="2 3">
    <name type="scientific">Glycine soja</name>
    <name type="common">Wild soybean</name>
    <dbReference type="NCBI Taxonomy" id="3848"/>
    <lineage>
        <taxon>Eukaryota</taxon>
        <taxon>Viridiplantae</taxon>
        <taxon>Streptophyta</taxon>
        <taxon>Embryophyta</taxon>
        <taxon>Tracheophyta</taxon>
        <taxon>Spermatophyta</taxon>
        <taxon>Magnoliopsida</taxon>
        <taxon>eudicotyledons</taxon>
        <taxon>Gunneridae</taxon>
        <taxon>Pentapetalae</taxon>
        <taxon>rosids</taxon>
        <taxon>fabids</taxon>
        <taxon>Fabales</taxon>
        <taxon>Fabaceae</taxon>
        <taxon>Papilionoideae</taxon>
        <taxon>50 kb inversion clade</taxon>
        <taxon>NPAAA clade</taxon>
        <taxon>indigoferoid/millettioid clade</taxon>
        <taxon>Phaseoleae</taxon>
        <taxon>Glycine</taxon>
        <taxon>Glycine subgen. Soja</taxon>
    </lineage>
</organism>
<feature type="transmembrane region" description="Helical" evidence="1">
    <location>
        <begin position="34"/>
        <end position="62"/>
    </location>
</feature>
<comment type="caution">
    <text evidence="2">The sequence shown here is derived from an EMBL/GenBank/DDBJ whole genome shotgun (WGS) entry which is preliminary data.</text>
</comment>
<accession>A0A445FSW9</accession>
<proteinExistence type="predicted"/>
<keyword evidence="1" id="KW-1133">Transmembrane helix</keyword>
<keyword evidence="3" id="KW-1185">Reference proteome</keyword>
<gene>
    <name evidence="2" type="ORF">D0Y65_048424</name>
</gene>
<dbReference type="EMBL" id="QZWG01000018">
    <property type="protein sequence ID" value="RZB51995.1"/>
    <property type="molecule type" value="Genomic_DNA"/>
</dbReference>
<name>A0A445FSW9_GLYSO</name>
<dbReference type="Proteomes" id="UP000289340">
    <property type="component" value="Chromosome 18"/>
</dbReference>
<dbReference type="AlphaFoldDB" id="A0A445FSW9"/>
<evidence type="ECO:0000313" key="2">
    <source>
        <dbReference type="EMBL" id="RZB51995.1"/>
    </source>
</evidence>
<evidence type="ECO:0000313" key="3">
    <source>
        <dbReference type="Proteomes" id="UP000289340"/>
    </source>
</evidence>
<reference evidence="2 3" key="1">
    <citation type="submission" date="2018-09" db="EMBL/GenBank/DDBJ databases">
        <title>A high-quality reference genome of wild soybean provides a powerful tool to mine soybean genomes.</title>
        <authorList>
            <person name="Xie M."/>
            <person name="Chung C.Y.L."/>
            <person name="Li M.-W."/>
            <person name="Wong F.-L."/>
            <person name="Chan T.-F."/>
            <person name="Lam H.-M."/>
        </authorList>
    </citation>
    <scope>NUCLEOTIDE SEQUENCE [LARGE SCALE GENOMIC DNA]</scope>
    <source>
        <strain evidence="3">cv. W05</strain>
        <tissue evidence="2">Hypocotyl of etiolated seedlings</tissue>
    </source>
</reference>
<keyword evidence="1" id="KW-0812">Transmembrane</keyword>
<keyword evidence="1" id="KW-0472">Membrane</keyword>
<protein>
    <submittedName>
        <fullName evidence="2">Uncharacterized protein</fullName>
    </submittedName>
</protein>